<dbReference type="EMBL" id="JBHFEH010000032">
    <property type="protein sequence ID" value="KAL2051842.1"/>
    <property type="molecule type" value="Genomic_DNA"/>
</dbReference>
<reference evidence="1 2" key="1">
    <citation type="submission" date="2024-09" db="EMBL/GenBank/DDBJ databases">
        <title>Rethinking Asexuality: The Enigmatic Case of Functional Sexual Genes in Lepraria (Stereocaulaceae).</title>
        <authorList>
            <person name="Doellman M."/>
            <person name="Sun Y."/>
            <person name="Barcenas-Pena A."/>
            <person name="Lumbsch H.T."/>
            <person name="Grewe F."/>
        </authorList>
    </citation>
    <scope>NUCLEOTIDE SEQUENCE [LARGE SCALE GENOMIC DNA]</scope>
    <source>
        <strain evidence="1 2">Grewe 0041</strain>
    </source>
</reference>
<accession>A0ABR4B3J2</accession>
<sequence length="85" mass="9829">MSLFTDLDDIFFSGKPMGNADVFWSSESDFEGQHEDLLGSTWWTSPGRREIILKEVLKDQNSKKSFDWAWSTILHEMIVSALEEN</sequence>
<evidence type="ECO:0000313" key="1">
    <source>
        <dbReference type="EMBL" id="KAL2051842.1"/>
    </source>
</evidence>
<keyword evidence="2" id="KW-1185">Reference proteome</keyword>
<evidence type="ECO:0000313" key="2">
    <source>
        <dbReference type="Proteomes" id="UP001590951"/>
    </source>
</evidence>
<organism evidence="1 2">
    <name type="scientific">Lepraria finkii</name>
    <dbReference type="NCBI Taxonomy" id="1340010"/>
    <lineage>
        <taxon>Eukaryota</taxon>
        <taxon>Fungi</taxon>
        <taxon>Dikarya</taxon>
        <taxon>Ascomycota</taxon>
        <taxon>Pezizomycotina</taxon>
        <taxon>Lecanoromycetes</taxon>
        <taxon>OSLEUM clade</taxon>
        <taxon>Lecanoromycetidae</taxon>
        <taxon>Lecanorales</taxon>
        <taxon>Lecanorineae</taxon>
        <taxon>Stereocaulaceae</taxon>
        <taxon>Lepraria</taxon>
    </lineage>
</organism>
<gene>
    <name evidence="1" type="ORF">ABVK25_007998</name>
</gene>
<comment type="caution">
    <text evidence="1">The sequence shown here is derived from an EMBL/GenBank/DDBJ whole genome shotgun (WGS) entry which is preliminary data.</text>
</comment>
<dbReference type="Proteomes" id="UP001590951">
    <property type="component" value="Unassembled WGS sequence"/>
</dbReference>
<name>A0ABR4B3J2_9LECA</name>
<protein>
    <submittedName>
        <fullName evidence="1">Uncharacterized protein</fullName>
    </submittedName>
</protein>
<proteinExistence type="predicted"/>